<proteinExistence type="predicted"/>
<dbReference type="GO" id="GO:0003677">
    <property type="term" value="F:DNA binding"/>
    <property type="evidence" value="ECO:0007669"/>
    <property type="project" value="InterPro"/>
</dbReference>
<organism evidence="2">
    <name type="scientific">marine sediment metagenome</name>
    <dbReference type="NCBI Taxonomy" id="412755"/>
    <lineage>
        <taxon>unclassified sequences</taxon>
        <taxon>metagenomes</taxon>
        <taxon>ecological metagenomes</taxon>
    </lineage>
</organism>
<dbReference type="AlphaFoldDB" id="X1JN13"/>
<feature type="domain" description="Transposase IS116/IS110/IS902 C-terminal" evidence="1">
    <location>
        <begin position="31"/>
        <end position="116"/>
    </location>
</feature>
<evidence type="ECO:0000259" key="1">
    <source>
        <dbReference type="Pfam" id="PF02371"/>
    </source>
</evidence>
<dbReference type="Pfam" id="PF02371">
    <property type="entry name" value="Transposase_20"/>
    <property type="match status" value="1"/>
</dbReference>
<gene>
    <name evidence="2" type="ORF">S03H2_51173</name>
</gene>
<dbReference type="GO" id="GO:0004803">
    <property type="term" value="F:transposase activity"/>
    <property type="evidence" value="ECO:0007669"/>
    <property type="project" value="InterPro"/>
</dbReference>
<dbReference type="GO" id="GO:0006313">
    <property type="term" value="P:DNA transposition"/>
    <property type="evidence" value="ECO:0007669"/>
    <property type="project" value="InterPro"/>
</dbReference>
<dbReference type="PANTHER" id="PTHR33055">
    <property type="entry name" value="TRANSPOSASE FOR INSERTION SEQUENCE ELEMENT IS1111A"/>
    <property type="match status" value="1"/>
</dbReference>
<name>X1JN13_9ZZZZ</name>
<evidence type="ECO:0000313" key="2">
    <source>
        <dbReference type="EMBL" id="GAH71178.1"/>
    </source>
</evidence>
<comment type="caution">
    <text evidence="2">The sequence shown here is derived from an EMBL/GenBank/DDBJ whole genome shotgun (WGS) entry which is preliminary data.</text>
</comment>
<sequence>MPIHAFDADEVESEALARRIAELYQNLHPSDNLRTIPGVGEHTAPIFLATVGDPARFHNQSVFANWEGVVPGARQSSNAEAKGLRMTKAGPSIMRMALYQAGDVGRRWDPQLAAVYYRQMVYHGKNHRQAMGAVMSHLGARLWRVLKEDRPYELKDPDGNPISWDAARKLVFSKYHVPEDI</sequence>
<dbReference type="EMBL" id="BARU01032445">
    <property type="protein sequence ID" value="GAH71178.1"/>
    <property type="molecule type" value="Genomic_DNA"/>
</dbReference>
<dbReference type="PANTHER" id="PTHR33055:SF13">
    <property type="entry name" value="TRANSPOSASE"/>
    <property type="match status" value="1"/>
</dbReference>
<protein>
    <recommendedName>
        <fullName evidence="1">Transposase IS116/IS110/IS902 C-terminal domain-containing protein</fullName>
    </recommendedName>
</protein>
<dbReference type="InterPro" id="IPR047650">
    <property type="entry name" value="Transpos_IS110"/>
</dbReference>
<feature type="non-terminal residue" evidence="2">
    <location>
        <position position="181"/>
    </location>
</feature>
<accession>X1JN13</accession>
<reference evidence="2" key="1">
    <citation type="journal article" date="2014" name="Front. Microbiol.">
        <title>High frequency of phylogenetically diverse reductive dehalogenase-homologous genes in deep subseafloor sedimentary metagenomes.</title>
        <authorList>
            <person name="Kawai M."/>
            <person name="Futagami T."/>
            <person name="Toyoda A."/>
            <person name="Takaki Y."/>
            <person name="Nishi S."/>
            <person name="Hori S."/>
            <person name="Arai W."/>
            <person name="Tsubouchi T."/>
            <person name="Morono Y."/>
            <person name="Uchiyama I."/>
            <person name="Ito T."/>
            <person name="Fujiyama A."/>
            <person name="Inagaki F."/>
            <person name="Takami H."/>
        </authorList>
    </citation>
    <scope>NUCLEOTIDE SEQUENCE</scope>
    <source>
        <strain evidence="2">Expedition CK06-06</strain>
    </source>
</reference>
<dbReference type="InterPro" id="IPR003346">
    <property type="entry name" value="Transposase_20"/>
</dbReference>